<dbReference type="Proteomes" id="UP000032309">
    <property type="component" value="Unassembled WGS sequence"/>
</dbReference>
<dbReference type="PANTHER" id="PTHR36931">
    <property type="entry name" value="UPF0153 PROTEIN YEIW"/>
    <property type="match status" value="1"/>
</dbReference>
<evidence type="ECO:0000313" key="2">
    <source>
        <dbReference type="Proteomes" id="UP000032309"/>
    </source>
</evidence>
<evidence type="ECO:0000313" key="1">
    <source>
        <dbReference type="EMBL" id="GAN35298.1"/>
    </source>
</evidence>
<dbReference type="EMBL" id="BAFN01000001">
    <property type="protein sequence ID" value="GAN35298.1"/>
    <property type="molecule type" value="Genomic_DNA"/>
</dbReference>
<keyword evidence="2" id="KW-1185">Reference proteome</keyword>
<sequence length="166" mass="18398">MFRRFFVNSFSCIESWKLFRIQTNHDQIKSGSTGLPLPQRLPAIAGILRIFLLFRKIPYSISFSAGGYNVKCRIGCGACCIVLSISSPIPGMPNGKPAGVRCQQLSPDNRCILFGKPERPAVCLSLQSSEEMCGQTAEEAYAYLEFLERCTAPSCSSNHELLILNR</sequence>
<organism evidence="1 2">
    <name type="scientific">Candidatus Brocadia sinica JPN1</name>
    <dbReference type="NCBI Taxonomy" id="1197129"/>
    <lineage>
        <taxon>Bacteria</taxon>
        <taxon>Pseudomonadati</taxon>
        <taxon>Planctomycetota</taxon>
        <taxon>Candidatus Brocadiia</taxon>
        <taxon>Candidatus Brocadiales</taxon>
        <taxon>Candidatus Brocadiaceae</taxon>
        <taxon>Candidatus Brocadia</taxon>
    </lineage>
</organism>
<reference evidence="2" key="1">
    <citation type="journal article" date="2015" name="Genome Announc.">
        <title>Draft Genome Sequence of an Anaerobic Ammonium-Oxidizing Bacterium, "Candidatus Brocadia sinica".</title>
        <authorList>
            <person name="Oshiki M."/>
            <person name="Shinyako-Hata K."/>
            <person name="Satoh H."/>
            <person name="Okabe S."/>
        </authorList>
    </citation>
    <scope>NUCLEOTIDE SEQUENCE [LARGE SCALE GENOMIC DNA]</scope>
    <source>
        <strain evidence="2">JPN1</strain>
    </source>
</reference>
<name>A0ABQ0K2Z7_9BACT</name>
<dbReference type="PANTHER" id="PTHR36931:SF1">
    <property type="entry name" value="UPF0153 PROTEIN YEIW"/>
    <property type="match status" value="1"/>
</dbReference>
<protein>
    <submittedName>
        <fullName evidence="1">Fe-S-cluster oxidoreductase</fullName>
    </submittedName>
</protein>
<gene>
    <name evidence="1" type="ORF">BROSI_A3847</name>
</gene>
<proteinExistence type="predicted"/>
<comment type="caution">
    <text evidence="1">The sequence shown here is derived from an EMBL/GenBank/DDBJ whole genome shotgun (WGS) entry which is preliminary data.</text>
</comment>
<accession>A0ABQ0K2Z7</accession>
<dbReference type="InterPro" id="IPR052572">
    <property type="entry name" value="UPF0153_domain"/>
</dbReference>